<protein>
    <submittedName>
        <fullName evidence="1">Uncharacterized protein</fullName>
    </submittedName>
</protein>
<reference evidence="1 2" key="1">
    <citation type="journal article" date="2022" name="Plant J.">
        <title>Chromosome-level genome of Camellia lanceoleosa provides a valuable resource for understanding genome evolution and self-incompatibility.</title>
        <authorList>
            <person name="Gong W."/>
            <person name="Xiao S."/>
            <person name="Wang L."/>
            <person name="Liao Z."/>
            <person name="Chang Y."/>
            <person name="Mo W."/>
            <person name="Hu G."/>
            <person name="Li W."/>
            <person name="Zhao G."/>
            <person name="Zhu H."/>
            <person name="Hu X."/>
            <person name="Ji K."/>
            <person name="Xiang X."/>
            <person name="Song Q."/>
            <person name="Yuan D."/>
            <person name="Jin S."/>
            <person name="Zhang L."/>
        </authorList>
    </citation>
    <scope>NUCLEOTIDE SEQUENCE [LARGE SCALE GENOMIC DNA]</scope>
    <source>
        <strain evidence="1">SQ_2022a</strain>
    </source>
</reference>
<organism evidence="1 2">
    <name type="scientific">Camellia lanceoleosa</name>
    <dbReference type="NCBI Taxonomy" id="1840588"/>
    <lineage>
        <taxon>Eukaryota</taxon>
        <taxon>Viridiplantae</taxon>
        <taxon>Streptophyta</taxon>
        <taxon>Embryophyta</taxon>
        <taxon>Tracheophyta</taxon>
        <taxon>Spermatophyta</taxon>
        <taxon>Magnoliopsida</taxon>
        <taxon>eudicotyledons</taxon>
        <taxon>Gunneridae</taxon>
        <taxon>Pentapetalae</taxon>
        <taxon>asterids</taxon>
        <taxon>Ericales</taxon>
        <taxon>Theaceae</taxon>
        <taxon>Camellia</taxon>
    </lineage>
</organism>
<dbReference type="Proteomes" id="UP001060215">
    <property type="component" value="Chromosome 14"/>
</dbReference>
<gene>
    <name evidence="1" type="ORF">LOK49_LG13G02334</name>
</gene>
<accession>A0ACC0FLT8</accession>
<comment type="caution">
    <text evidence="1">The sequence shown here is derived from an EMBL/GenBank/DDBJ whole genome shotgun (WGS) entry which is preliminary data.</text>
</comment>
<name>A0ACC0FLT8_9ERIC</name>
<dbReference type="EMBL" id="CM045771">
    <property type="protein sequence ID" value="KAI7989735.1"/>
    <property type="molecule type" value="Genomic_DNA"/>
</dbReference>
<evidence type="ECO:0000313" key="2">
    <source>
        <dbReference type="Proteomes" id="UP001060215"/>
    </source>
</evidence>
<proteinExistence type="predicted"/>
<keyword evidence="2" id="KW-1185">Reference proteome</keyword>
<evidence type="ECO:0000313" key="1">
    <source>
        <dbReference type="EMBL" id="KAI7989735.1"/>
    </source>
</evidence>
<sequence length="112" mass="12383">MGERRRGVAAAGDNGGFNSFSREKGDRSSVRGNRDEGERRWLDIVVVGGEVVDDRPSMKEVSQILRRCGPVEGSEGKKARREYDVAPLLDSATYLSSYRRSDEDDDSVACIV</sequence>